<evidence type="ECO:0000313" key="3">
    <source>
        <dbReference type="Proteomes" id="UP000006591"/>
    </source>
</evidence>
<evidence type="ECO:0000313" key="2">
    <source>
        <dbReference type="EnsemblPlants" id="ONIVA06G10430.1"/>
    </source>
</evidence>
<proteinExistence type="predicted"/>
<accession>A0A0E0HNB6</accession>
<dbReference type="EnsemblPlants" id="ONIVA06G10430.1">
    <property type="protein sequence ID" value="ONIVA06G10430.1"/>
    <property type="gene ID" value="ONIVA06G10430"/>
</dbReference>
<dbReference type="Gramene" id="ONIVA06G10430.1">
    <property type="protein sequence ID" value="ONIVA06G10430.1"/>
    <property type="gene ID" value="ONIVA06G10430"/>
</dbReference>
<sequence>MEEAGPSPVASGLLLQLPAQIEMVYIPGEFHDLAEQLQILRSKIKLEHREFICAGLLAIVELKAPPHLEDVTPWCPNNIAGAVEGMFQRDTRDQKNSNTAMAVLPSSIAADCTMARSLSKRWRQAGSKQDGRTPAAAAS</sequence>
<reference evidence="2" key="1">
    <citation type="submission" date="2015-04" db="UniProtKB">
        <authorList>
            <consortium name="EnsemblPlants"/>
        </authorList>
    </citation>
    <scope>IDENTIFICATION</scope>
    <source>
        <strain evidence="2">SL10</strain>
    </source>
</reference>
<name>A0A0E0HNB6_ORYNI</name>
<dbReference type="AlphaFoldDB" id="A0A0E0HNB6"/>
<reference evidence="2" key="2">
    <citation type="submission" date="2018-04" db="EMBL/GenBank/DDBJ databases">
        <title>OnivRS2 (Oryza nivara Reference Sequence Version 2).</title>
        <authorList>
            <person name="Zhang J."/>
            <person name="Kudrna D."/>
            <person name="Lee S."/>
            <person name="Talag J."/>
            <person name="Rajasekar S."/>
            <person name="Welchert J."/>
            <person name="Hsing Y.-I."/>
            <person name="Wing R.A."/>
        </authorList>
    </citation>
    <scope>NUCLEOTIDE SEQUENCE [LARGE SCALE GENOMIC DNA]</scope>
    <source>
        <strain evidence="2">SL10</strain>
    </source>
</reference>
<dbReference type="Proteomes" id="UP000006591">
    <property type="component" value="Chromosome 6"/>
</dbReference>
<dbReference type="HOGENOM" id="CLU_1848327_0_0_1"/>
<organism evidence="2">
    <name type="scientific">Oryza nivara</name>
    <name type="common">Indian wild rice</name>
    <name type="synonym">Oryza sativa f. spontanea</name>
    <dbReference type="NCBI Taxonomy" id="4536"/>
    <lineage>
        <taxon>Eukaryota</taxon>
        <taxon>Viridiplantae</taxon>
        <taxon>Streptophyta</taxon>
        <taxon>Embryophyta</taxon>
        <taxon>Tracheophyta</taxon>
        <taxon>Spermatophyta</taxon>
        <taxon>Magnoliopsida</taxon>
        <taxon>Liliopsida</taxon>
        <taxon>Poales</taxon>
        <taxon>Poaceae</taxon>
        <taxon>BOP clade</taxon>
        <taxon>Oryzoideae</taxon>
        <taxon>Oryzeae</taxon>
        <taxon>Oryzinae</taxon>
        <taxon>Oryza</taxon>
    </lineage>
</organism>
<protein>
    <submittedName>
        <fullName evidence="2">Uncharacterized protein</fullName>
    </submittedName>
</protein>
<keyword evidence="3" id="KW-1185">Reference proteome</keyword>
<feature type="region of interest" description="Disordered" evidence="1">
    <location>
        <begin position="120"/>
        <end position="139"/>
    </location>
</feature>
<evidence type="ECO:0000256" key="1">
    <source>
        <dbReference type="SAM" id="MobiDB-lite"/>
    </source>
</evidence>